<protein>
    <submittedName>
        <fullName evidence="2">Uncharacterized protein</fullName>
    </submittedName>
</protein>
<dbReference type="HOGENOM" id="CLU_1956673_0_0_11"/>
<dbReference type="EMBL" id="CP000750">
    <property type="protein sequence ID" value="ABS03732.1"/>
    <property type="molecule type" value="Genomic_DNA"/>
</dbReference>
<organism evidence="2 3">
    <name type="scientific">Kineococcus radiotolerans (strain ATCC BAA-149 / DSM 14245 / SRS30216)</name>
    <dbReference type="NCBI Taxonomy" id="266940"/>
    <lineage>
        <taxon>Bacteria</taxon>
        <taxon>Bacillati</taxon>
        <taxon>Actinomycetota</taxon>
        <taxon>Actinomycetes</taxon>
        <taxon>Kineosporiales</taxon>
        <taxon>Kineosporiaceae</taxon>
        <taxon>Kineococcus</taxon>
    </lineage>
</organism>
<evidence type="ECO:0000256" key="1">
    <source>
        <dbReference type="SAM" id="MobiDB-lite"/>
    </source>
</evidence>
<dbReference type="AlphaFoldDB" id="A6WA93"/>
<gene>
    <name evidence="2" type="ordered locus">Krad_2251</name>
</gene>
<evidence type="ECO:0000313" key="3">
    <source>
        <dbReference type="Proteomes" id="UP000001116"/>
    </source>
</evidence>
<keyword evidence="3" id="KW-1185">Reference proteome</keyword>
<proteinExistence type="predicted"/>
<dbReference type="Proteomes" id="UP000001116">
    <property type="component" value="Chromosome"/>
</dbReference>
<accession>A6WA93</accession>
<sequence length="128" mass="14520">MGVAQLPRHLEKKITPKNKRTRPPGRIRKQVIHEEVDNAGTDDGLATFIEHFRQWPAGVDLGEVLSWNPYGATRVYAPASPEVLRLRQEFEAAVRVAPAGVMREAVVRALEVVEECQRNDYFLLVYPD</sequence>
<evidence type="ECO:0000313" key="2">
    <source>
        <dbReference type="EMBL" id="ABS03732.1"/>
    </source>
</evidence>
<reference evidence="3" key="1">
    <citation type="journal article" date="2008" name="PLoS ONE">
        <title>Survival in nuclear waste, extreme resistance, and potential applications gleaned from the genome sequence of Kineococcus radiotolerans SRS30216.</title>
        <authorList>
            <person name="Bagwell C.E."/>
            <person name="Bhat S."/>
            <person name="Hawkins G.M."/>
            <person name="Smith B.W."/>
            <person name="Biswas T."/>
            <person name="Hoover T.R."/>
            <person name="Saunders E."/>
            <person name="Han C.S."/>
            <person name="Tsodikov O.V."/>
            <person name="Shimkets L.J."/>
        </authorList>
    </citation>
    <scope>NUCLEOTIDE SEQUENCE [LARGE SCALE GENOMIC DNA]</scope>
    <source>
        <strain evidence="3">ATCC BAA-149 / DSM 14245 / SRS30216</strain>
    </source>
</reference>
<feature type="compositionally biased region" description="Basic residues" evidence="1">
    <location>
        <begin position="15"/>
        <end position="24"/>
    </location>
</feature>
<feature type="region of interest" description="Disordered" evidence="1">
    <location>
        <begin position="1"/>
        <end position="24"/>
    </location>
</feature>
<name>A6WA93_KINRD</name>
<dbReference type="KEGG" id="kra:Krad_2251"/>